<dbReference type="PANTHER" id="PTHR43903">
    <property type="entry name" value="NEUROLIGIN"/>
    <property type="match status" value="1"/>
</dbReference>
<evidence type="ECO:0000313" key="6">
    <source>
        <dbReference type="Proteomes" id="UP000677803"/>
    </source>
</evidence>
<gene>
    <name evidence="5" type="ORF">MMEN_LOCUS13017</name>
</gene>
<dbReference type="InterPro" id="IPR051093">
    <property type="entry name" value="Neuroligin/BSAL"/>
</dbReference>
<dbReference type="InterPro" id="IPR019819">
    <property type="entry name" value="Carboxylesterase_B_CS"/>
</dbReference>
<keyword evidence="2" id="KW-0732">Signal</keyword>
<dbReference type="InterPro" id="IPR029058">
    <property type="entry name" value="AB_hydrolase_fold"/>
</dbReference>
<dbReference type="AlphaFoldDB" id="A0A8S4B4K6"/>
<protein>
    <submittedName>
        <fullName evidence="5">(Atlantic silverside) hypothetical protein</fullName>
    </submittedName>
</protein>
<comment type="similarity">
    <text evidence="1">Belongs to the type-B carboxylesterase/lipase family.</text>
</comment>
<dbReference type="SUPFAM" id="SSF53474">
    <property type="entry name" value="alpha/beta-Hydrolases"/>
    <property type="match status" value="1"/>
</dbReference>
<dbReference type="OrthoDB" id="3200163at2759"/>
<keyword evidence="6" id="KW-1185">Reference proteome</keyword>
<reference evidence="5" key="1">
    <citation type="submission" date="2021-05" db="EMBL/GenBank/DDBJ databases">
        <authorList>
            <person name="Tigano A."/>
        </authorList>
    </citation>
    <scope>NUCLEOTIDE SEQUENCE</scope>
</reference>
<organism evidence="5 6">
    <name type="scientific">Menidia menidia</name>
    <name type="common">Atlantic silverside</name>
    <dbReference type="NCBI Taxonomy" id="238744"/>
    <lineage>
        <taxon>Eukaryota</taxon>
        <taxon>Metazoa</taxon>
        <taxon>Chordata</taxon>
        <taxon>Craniata</taxon>
        <taxon>Vertebrata</taxon>
        <taxon>Euteleostomi</taxon>
        <taxon>Actinopterygii</taxon>
        <taxon>Neopterygii</taxon>
        <taxon>Teleostei</taxon>
        <taxon>Neoteleostei</taxon>
        <taxon>Acanthomorphata</taxon>
        <taxon>Ovalentaria</taxon>
        <taxon>Atherinomorphae</taxon>
        <taxon>Atheriniformes</taxon>
        <taxon>Atherinopsidae</taxon>
        <taxon>Menidiinae</taxon>
        <taxon>Menidia</taxon>
    </lineage>
</organism>
<dbReference type="InterPro" id="IPR002018">
    <property type="entry name" value="CarbesteraseB"/>
</dbReference>
<evidence type="ECO:0000256" key="1">
    <source>
        <dbReference type="ARBA" id="ARBA00005964"/>
    </source>
</evidence>
<feature type="domain" description="Carboxylesterase type B" evidence="4">
    <location>
        <begin position="77"/>
        <end position="257"/>
    </location>
</feature>
<dbReference type="PROSITE" id="PS00941">
    <property type="entry name" value="CARBOXYLESTERASE_B_2"/>
    <property type="match status" value="1"/>
</dbReference>
<dbReference type="Proteomes" id="UP000677803">
    <property type="component" value="Unassembled WGS sequence"/>
</dbReference>
<evidence type="ECO:0000313" key="5">
    <source>
        <dbReference type="EMBL" id="CAG5929391.1"/>
    </source>
</evidence>
<sequence>MRRRAEAVAAPTQRQQQLRRQPRYAAHRASFSRKVLAVTTVEPTQTPTVWKHSLLQLHGNQKHISLASCQRMDPSKHPIVTTNYGKLRGIKKDLNNEILGPVEQYLGVPYATAPIGDRRFQPPEAPGSWQEIRNATQFAPVCPQNVHGVLPEIMLPVWYTDNLDVAAGYVQNQSEDCLYLNVYVPTEDGPLTKKTDESSMNKPRDEDIRDRRKKPVMLFIHGGSYMEGTGNMFDASVLAAYGNVIVVTMNYRLGVLGLRALVTCSVIHEQKASETISLRLLLESLSSKNRWLSVTPWLPCQEDNESTKLLEKRSAQHLYYGLPHIP</sequence>
<accession>A0A8S4B4K6</accession>
<dbReference type="Gene3D" id="3.40.50.1820">
    <property type="entry name" value="alpha/beta hydrolase"/>
    <property type="match status" value="1"/>
</dbReference>
<evidence type="ECO:0000256" key="3">
    <source>
        <dbReference type="SAM" id="MobiDB-lite"/>
    </source>
</evidence>
<proteinExistence type="inferred from homology"/>
<evidence type="ECO:0000256" key="2">
    <source>
        <dbReference type="ARBA" id="ARBA00022729"/>
    </source>
</evidence>
<dbReference type="Pfam" id="PF00135">
    <property type="entry name" value="COesterase"/>
    <property type="match status" value="1"/>
</dbReference>
<comment type="caution">
    <text evidence="5">The sequence shown here is derived from an EMBL/GenBank/DDBJ whole genome shotgun (WGS) entry which is preliminary data.</text>
</comment>
<feature type="region of interest" description="Disordered" evidence="3">
    <location>
        <begin position="1"/>
        <end position="24"/>
    </location>
</feature>
<evidence type="ECO:0000259" key="4">
    <source>
        <dbReference type="Pfam" id="PF00135"/>
    </source>
</evidence>
<dbReference type="FunFam" id="3.40.50.1820:FF:000379">
    <property type="entry name" value="Neuroligin 1"/>
    <property type="match status" value="1"/>
</dbReference>
<dbReference type="EMBL" id="CAJRST010014446">
    <property type="protein sequence ID" value="CAG5929391.1"/>
    <property type="molecule type" value="Genomic_DNA"/>
</dbReference>
<name>A0A8S4B4K6_9TELE</name>